<evidence type="ECO:0000259" key="4">
    <source>
        <dbReference type="PROSITE" id="PS51032"/>
    </source>
</evidence>
<reference evidence="5" key="1">
    <citation type="submission" date="2014-08" db="EMBL/GenBank/DDBJ databases">
        <title>Comparative genomics of MRSA.</title>
        <authorList>
            <person name="Yamamoto T."/>
        </authorList>
    </citation>
    <scope>NUCLEOTIDE SEQUENCE</scope>
    <source>
        <strain evidence="5">OC3</strain>
    </source>
</reference>
<dbReference type="InterPro" id="IPR001471">
    <property type="entry name" value="AP2/ERF_dom"/>
</dbReference>
<dbReference type="RefSeq" id="WP_000240898.1">
    <property type="nucleotide sequence ID" value="NZ_BBKC01000068.1"/>
</dbReference>
<keyword evidence="1" id="KW-0805">Transcription regulation</keyword>
<accession>A0A0C6EGB2</accession>
<dbReference type="PATRIC" id="fig|1280.3577.peg.3003"/>
<dbReference type="GO" id="GO:0003700">
    <property type="term" value="F:DNA-binding transcription factor activity"/>
    <property type="evidence" value="ECO:0007669"/>
    <property type="project" value="InterPro"/>
</dbReference>
<proteinExistence type="predicted"/>
<dbReference type="InterPro" id="IPR016177">
    <property type="entry name" value="DNA-bd_dom_sf"/>
</dbReference>
<name>A0A0C6EGB2_STAAU</name>
<evidence type="ECO:0000256" key="3">
    <source>
        <dbReference type="ARBA" id="ARBA00023163"/>
    </source>
</evidence>
<feature type="domain" description="AP2/ERF" evidence="4">
    <location>
        <begin position="89"/>
        <end position="145"/>
    </location>
</feature>
<evidence type="ECO:0000256" key="2">
    <source>
        <dbReference type="ARBA" id="ARBA00023125"/>
    </source>
</evidence>
<keyword evidence="2" id="KW-0238">DNA-binding</keyword>
<dbReference type="PROSITE" id="PS51032">
    <property type="entry name" value="AP2_ERF"/>
    <property type="match status" value="1"/>
</dbReference>
<protein>
    <recommendedName>
        <fullName evidence="4">AP2/ERF domain-containing protein</fullName>
    </recommendedName>
</protein>
<evidence type="ECO:0000313" key="5">
    <source>
        <dbReference type="EMBL" id="BAQ35593.1"/>
    </source>
</evidence>
<organism evidence="5">
    <name type="scientific">Staphylococcus aureus</name>
    <dbReference type="NCBI Taxonomy" id="1280"/>
    <lineage>
        <taxon>Bacteria</taxon>
        <taxon>Bacillati</taxon>
        <taxon>Bacillota</taxon>
        <taxon>Bacilli</taxon>
        <taxon>Bacillales</taxon>
        <taxon>Staphylococcaceae</taxon>
        <taxon>Staphylococcus</taxon>
    </lineage>
</organism>
<dbReference type="GO" id="GO:0003677">
    <property type="term" value="F:DNA binding"/>
    <property type="evidence" value="ECO:0007669"/>
    <property type="project" value="UniProtKB-KW"/>
</dbReference>
<sequence>MVKSIFLQDGEEIFVDDEDYERVNQYIWTKSYVDNVRRIHTKTLNVSLSGFVLENGFQKIKNNDFTKNNITSIGYQQRWARPTRNTSSIYKGVYLNRKTKKWSAVIKIDSKSKYLGSFVNEWEAAKAYNSAVDKYWDGQGYKNHKNQNDSIFEYEYKTYKDQKRRRRGKSKFKGVYLTQSGYVAQITYKRKTYHIGWSKNIYETALMFNKINFYLHGSDVILNDVPMTDELKEFISNWEIPDKIKALKGEDNGRSIVDKT</sequence>
<dbReference type="SUPFAM" id="SSF54171">
    <property type="entry name" value="DNA-binding domain"/>
    <property type="match status" value="1"/>
</dbReference>
<evidence type="ECO:0000256" key="1">
    <source>
        <dbReference type="ARBA" id="ARBA00023015"/>
    </source>
</evidence>
<dbReference type="AlphaFoldDB" id="A0A0C6EGB2"/>
<dbReference type="EMBL" id="AB983235">
    <property type="protein sequence ID" value="BAQ35593.1"/>
    <property type="molecule type" value="Genomic_DNA"/>
</dbReference>
<dbReference type="Gene3D" id="3.30.730.10">
    <property type="entry name" value="AP2/ERF domain"/>
    <property type="match status" value="1"/>
</dbReference>
<dbReference type="InterPro" id="IPR036955">
    <property type="entry name" value="AP2/ERF_dom_sf"/>
</dbReference>
<keyword evidence="3" id="KW-0804">Transcription</keyword>